<dbReference type="CDD" id="cd00739">
    <property type="entry name" value="DHPS"/>
    <property type="match status" value="1"/>
</dbReference>
<dbReference type="PANTHER" id="PTHR20941">
    <property type="entry name" value="FOLATE SYNTHESIS PROTEINS"/>
    <property type="match status" value="1"/>
</dbReference>
<evidence type="ECO:0000256" key="4">
    <source>
        <dbReference type="ARBA" id="ARBA00012458"/>
    </source>
</evidence>
<reference evidence="11" key="1">
    <citation type="journal article" date="2019" name="Int. J. Syst. Evol. Microbiol.">
        <title>The Global Catalogue of Microorganisms (GCM) 10K type strain sequencing project: providing services to taxonomists for standard genome sequencing and annotation.</title>
        <authorList>
            <consortium name="The Broad Institute Genomics Platform"/>
            <consortium name="The Broad Institute Genome Sequencing Center for Infectious Disease"/>
            <person name="Wu L."/>
            <person name="Ma J."/>
        </authorList>
    </citation>
    <scope>NUCLEOTIDE SEQUENCE [LARGE SCALE GENOMIC DNA]</scope>
    <source>
        <strain evidence="11">CCM 7941</strain>
    </source>
</reference>
<dbReference type="EMBL" id="JBHRUV010000033">
    <property type="protein sequence ID" value="MFC3266283.1"/>
    <property type="molecule type" value="Genomic_DNA"/>
</dbReference>
<dbReference type="RefSeq" id="WP_376832718.1">
    <property type="nucleotide sequence ID" value="NZ_JBHLWR010000006.1"/>
</dbReference>
<dbReference type="InterPro" id="IPR000489">
    <property type="entry name" value="Pterin-binding_dom"/>
</dbReference>
<dbReference type="InterPro" id="IPR045031">
    <property type="entry name" value="DHP_synth-like"/>
</dbReference>
<evidence type="ECO:0000256" key="6">
    <source>
        <dbReference type="ARBA" id="ARBA00022723"/>
    </source>
</evidence>
<dbReference type="InterPro" id="IPR006390">
    <property type="entry name" value="DHP_synth_dom"/>
</dbReference>
<comment type="pathway">
    <text evidence="3">Cofactor biosynthesis; tetrahydrofolate biosynthesis; 7,8-dihydrofolate from 2-amino-4-hydroxy-6-hydroxymethyl-7,8-dihydropteridine diphosphate and 4-aminobenzoate: step 1/2.</text>
</comment>
<dbReference type="InterPro" id="IPR011005">
    <property type="entry name" value="Dihydropteroate_synth-like_sf"/>
</dbReference>
<evidence type="ECO:0000259" key="9">
    <source>
        <dbReference type="PROSITE" id="PS50972"/>
    </source>
</evidence>
<dbReference type="Proteomes" id="UP001595536">
    <property type="component" value="Unassembled WGS sequence"/>
</dbReference>
<protein>
    <recommendedName>
        <fullName evidence="4">dihydropteroate synthase</fullName>
        <ecNumber evidence="4">2.5.1.15</ecNumber>
    </recommendedName>
</protein>
<dbReference type="EC" id="2.5.1.15" evidence="4"/>
<evidence type="ECO:0000256" key="2">
    <source>
        <dbReference type="ARBA" id="ARBA00001946"/>
    </source>
</evidence>
<proteinExistence type="predicted"/>
<dbReference type="PANTHER" id="PTHR20941:SF1">
    <property type="entry name" value="FOLIC ACID SYNTHESIS PROTEIN FOL1"/>
    <property type="match status" value="1"/>
</dbReference>
<evidence type="ECO:0000256" key="3">
    <source>
        <dbReference type="ARBA" id="ARBA00004763"/>
    </source>
</evidence>
<keyword evidence="5 10" id="KW-0808">Transferase</keyword>
<evidence type="ECO:0000313" key="10">
    <source>
        <dbReference type="EMBL" id="MFC3266283.1"/>
    </source>
</evidence>
<keyword evidence="7" id="KW-0460">Magnesium</keyword>
<keyword evidence="11" id="KW-1185">Reference proteome</keyword>
<name>A0ABV7LGK7_9HYPH</name>
<evidence type="ECO:0000256" key="5">
    <source>
        <dbReference type="ARBA" id="ARBA00022679"/>
    </source>
</evidence>
<evidence type="ECO:0000313" key="11">
    <source>
        <dbReference type="Proteomes" id="UP001595536"/>
    </source>
</evidence>
<evidence type="ECO:0000256" key="7">
    <source>
        <dbReference type="ARBA" id="ARBA00022842"/>
    </source>
</evidence>
<dbReference type="NCBIfam" id="TIGR01496">
    <property type="entry name" value="DHPS"/>
    <property type="match status" value="1"/>
</dbReference>
<dbReference type="Pfam" id="PF00809">
    <property type="entry name" value="Pterin_bind"/>
    <property type="match status" value="1"/>
</dbReference>
<evidence type="ECO:0000256" key="1">
    <source>
        <dbReference type="ARBA" id="ARBA00000012"/>
    </source>
</evidence>
<dbReference type="Gene3D" id="3.20.20.20">
    <property type="entry name" value="Dihydropteroate synthase-like"/>
    <property type="match status" value="1"/>
</dbReference>
<keyword evidence="8" id="KW-0289">Folate biosynthesis</keyword>
<accession>A0ABV7LGK7</accession>
<comment type="caution">
    <text evidence="10">The sequence shown here is derived from an EMBL/GenBank/DDBJ whole genome shotgun (WGS) entry which is preliminary data.</text>
</comment>
<keyword evidence="6" id="KW-0479">Metal-binding</keyword>
<dbReference type="PROSITE" id="PS50972">
    <property type="entry name" value="PTERIN_BINDING"/>
    <property type="match status" value="1"/>
</dbReference>
<sequence>MGVLNVTPDSFSDGGLYATPEAAAARACAIVAEGAHIIDVGGESTRPGHTPTPAQEEIARVAPAIRAARAALAARGYNPAISIDTWKARVAAAALEAGADIVNDIWGLQREPDIARVAAEHGAPVIIMHNAEKLEPEADVIELLQRFFDASLKIAMAAGVPEGKIVLDIGFGFGATRAQHLEAIRRLPELKACYGLPVLVGVSRKSTIGLITGRDVQDRLAGTIAGHVLALACGADIIRVHDVAAHLDAMRMVRAVMDPETALAEAEARQAATAGGGA</sequence>
<dbReference type="SUPFAM" id="SSF51717">
    <property type="entry name" value="Dihydropteroate synthetase-like"/>
    <property type="match status" value="1"/>
</dbReference>
<evidence type="ECO:0000256" key="8">
    <source>
        <dbReference type="ARBA" id="ARBA00022909"/>
    </source>
</evidence>
<gene>
    <name evidence="10" type="primary">folP</name>
    <name evidence="10" type="ORF">ACFOEX_07945</name>
</gene>
<comment type="catalytic activity">
    <reaction evidence="1">
        <text>(7,8-dihydropterin-6-yl)methyl diphosphate + 4-aminobenzoate = 7,8-dihydropteroate + diphosphate</text>
        <dbReference type="Rhea" id="RHEA:19949"/>
        <dbReference type="ChEBI" id="CHEBI:17836"/>
        <dbReference type="ChEBI" id="CHEBI:17839"/>
        <dbReference type="ChEBI" id="CHEBI:33019"/>
        <dbReference type="ChEBI" id="CHEBI:72950"/>
        <dbReference type="EC" id="2.5.1.15"/>
    </reaction>
</comment>
<organism evidence="10 11">
    <name type="scientific">Camelimonas abortus</name>
    <dbReference type="NCBI Taxonomy" id="1017184"/>
    <lineage>
        <taxon>Bacteria</taxon>
        <taxon>Pseudomonadati</taxon>
        <taxon>Pseudomonadota</taxon>
        <taxon>Alphaproteobacteria</taxon>
        <taxon>Hyphomicrobiales</taxon>
        <taxon>Chelatococcaceae</taxon>
        <taxon>Camelimonas</taxon>
    </lineage>
</organism>
<dbReference type="PROSITE" id="PS00793">
    <property type="entry name" value="DHPS_2"/>
    <property type="match status" value="1"/>
</dbReference>
<comment type="cofactor">
    <cofactor evidence="2">
        <name>Mg(2+)</name>
        <dbReference type="ChEBI" id="CHEBI:18420"/>
    </cofactor>
</comment>
<dbReference type="GO" id="GO:0004156">
    <property type="term" value="F:dihydropteroate synthase activity"/>
    <property type="evidence" value="ECO:0007669"/>
    <property type="project" value="UniProtKB-EC"/>
</dbReference>
<feature type="domain" description="Pterin-binding" evidence="9">
    <location>
        <begin position="1"/>
        <end position="251"/>
    </location>
</feature>